<dbReference type="PANTHER" id="PTHR35910:SF6">
    <property type="entry name" value="2EXR DOMAIN-CONTAINING PROTEIN"/>
    <property type="match status" value="1"/>
</dbReference>
<feature type="domain" description="2EXR" evidence="1">
    <location>
        <begin position="90"/>
        <end position="197"/>
    </location>
</feature>
<sequence length="326" mass="37444">MTSIDLPENVGWHHHAAVGLVVRVLRLLIFLENKITKAKEQTANPHLSTSSKKLKSKSQSEIRVKLPFKFKSKNDTQEPFARVKSTEPTFTRFNDLPLELRLRIWSLASSVHRVVEVRQPHQRIIRNSVSQFNLLTLTFVDSWLLGAPRVYSPVPAVLHTCQESRHEALRHYTLTLAMKDNLAAGKGSYVNFKKDMLYFGIRSSFFCLNKSMKEGVLHGFEKVEYLALGTNALGYEGDMWWFDLEKFASLKSVCFLFKEPRFLNFAGREGITLVSDGVKLPGTEKARRWIEILSYLESQIRVLELREMGCYQKPRFFAGAFKGVKL</sequence>
<keyword evidence="3" id="KW-1185">Reference proteome</keyword>
<dbReference type="PANTHER" id="PTHR35910">
    <property type="entry name" value="2EXR DOMAIN-CONTAINING PROTEIN"/>
    <property type="match status" value="1"/>
</dbReference>
<evidence type="ECO:0000313" key="2">
    <source>
        <dbReference type="EMBL" id="CAG8983375.1"/>
    </source>
</evidence>
<accession>A0A9N9LY04</accession>
<name>A0A9N9LY04_9HELO</name>
<dbReference type="OrthoDB" id="3473305at2759"/>
<dbReference type="AlphaFoldDB" id="A0A9N9LY04"/>
<dbReference type="Pfam" id="PF20150">
    <property type="entry name" value="2EXR"/>
    <property type="match status" value="1"/>
</dbReference>
<reference evidence="2" key="1">
    <citation type="submission" date="2021-07" db="EMBL/GenBank/DDBJ databases">
        <authorList>
            <person name="Durling M."/>
        </authorList>
    </citation>
    <scope>NUCLEOTIDE SEQUENCE</scope>
</reference>
<dbReference type="Proteomes" id="UP000701801">
    <property type="component" value="Unassembled WGS sequence"/>
</dbReference>
<comment type="caution">
    <text evidence="2">The sequence shown here is derived from an EMBL/GenBank/DDBJ whole genome shotgun (WGS) entry which is preliminary data.</text>
</comment>
<evidence type="ECO:0000259" key="1">
    <source>
        <dbReference type="Pfam" id="PF20150"/>
    </source>
</evidence>
<proteinExistence type="predicted"/>
<gene>
    <name evidence="2" type="ORF">HYALB_00000542</name>
</gene>
<protein>
    <recommendedName>
        <fullName evidence="1">2EXR domain-containing protein</fullName>
    </recommendedName>
</protein>
<organism evidence="2 3">
    <name type="scientific">Hymenoscyphus albidus</name>
    <dbReference type="NCBI Taxonomy" id="595503"/>
    <lineage>
        <taxon>Eukaryota</taxon>
        <taxon>Fungi</taxon>
        <taxon>Dikarya</taxon>
        <taxon>Ascomycota</taxon>
        <taxon>Pezizomycotina</taxon>
        <taxon>Leotiomycetes</taxon>
        <taxon>Helotiales</taxon>
        <taxon>Helotiaceae</taxon>
        <taxon>Hymenoscyphus</taxon>
    </lineage>
</organism>
<dbReference type="EMBL" id="CAJVRM010000726">
    <property type="protein sequence ID" value="CAG8983375.1"/>
    <property type="molecule type" value="Genomic_DNA"/>
</dbReference>
<evidence type="ECO:0000313" key="3">
    <source>
        <dbReference type="Proteomes" id="UP000701801"/>
    </source>
</evidence>
<dbReference type="InterPro" id="IPR045518">
    <property type="entry name" value="2EXR"/>
</dbReference>